<proteinExistence type="predicted"/>
<evidence type="ECO:0000313" key="3">
    <source>
        <dbReference type="Proteomes" id="UP000245506"/>
    </source>
</evidence>
<protein>
    <submittedName>
        <fullName evidence="2">ABC transporter</fullName>
    </submittedName>
</protein>
<dbReference type="Proteomes" id="UP000245506">
    <property type="component" value="Unassembled WGS sequence"/>
</dbReference>
<dbReference type="OrthoDB" id="6398332at2"/>
<feature type="transmembrane region" description="Helical" evidence="1">
    <location>
        <begin position="121"/>
        <end position="149"/>
    </location>
</feature>
<keyword evidence="1" id="KW-1133">Transmembrane helix</keyword>
<feature type="transmembrane region" description="Helical" evidence="1">
    <location>
        <begin position="77"/>
        <end position="100"/>
    </location>
</feature>
<keyword evidence="1" id="KW-0812">Transmembrane</keyword>
<dbReference type="PANTHER" id="PTHR37305">
    <property type="entry name" value="INTEGRAL MEMBRANE PROTEIN-RELATED"/>
    <property type="match status" value="1"/>
</dbReference>
<gene>
    <name evidence="2" type="ORF">DKT75_03970</name>
</gene>
<sequence length="268" mass="30269">MRSVALIAWYELYRLFLTKRGLLSLLAFALVWFLILRYAIYGAAQFFSVDQVGGIIAGLFNSNIINNLMSWQVPEIAMFWVVMLYLLPIFCVMLAADQTASDRARGTLRILHLRASRDGIFFGRFIGQLLVLFFLIIIALATTLILVMMRDSTQLLPALRLSGIVLVNLMLVLLPYTALMAWVSSMARSARQATTYAVIIWIVCSILAGWLSRQFPELWVLDMVLPGSQVSSLLQLSGWNTLSLALIPIVQTVILLFLGRMIMQRSDW</sequence>
<dbReference type="GO" id="GO:0005886">
    <property type="term" value="C:plasma membrane"/>
    <property type="evidence" value="ECO:0007669"/>
    <property type="project" value="UniProtKB-SubCell"/>
</dbReference>
<dbReference type="EMBL" id="QGKL01000012">
    <property type="protein sequence ID" value="PWQ98298.1"/>
    <property type="molecule type" value="Genomic_DNA"/>
</dbReference>
<organism evidence="2 3">
    <name type="scientific">Leucothrix arctica</name>
    <dbReference type="NCBI Taxonomy" id="1481894"/>
    <lineage>
        <taxon>Bacteria</taxon>
        <taxon>Pseudomonadati</taxon>
        <taxon>Pseudomonadota</taxon>
        <taxon>Gammaproteobacteria</taxon>
        <taxon>Thiotrichales</taxon>
        <taxon>Thiotrichaceae</taxon>
        <taxon>Leucothrix</taxon>
    </lineage>
</organism>
<feature type="transmembrane region" description="Helical" evidence="1">
    <location>
        <begin position="233"/>
        <end position="258"/>
    </location>
</feature>
<dbReference type="RefSeq" id="WP_109822139.1">
    <property type="nucleotide sequence ID" value="NZ_QGKL01000012.1"/>
</dbReference>
<dbReference type="PANTHER" id="PTHR37305:SF1">
    <property type="entry name" value="MEMBRANE PROTEIN"/>
    <property type="match status" value="1"/>
</dbReference>
<evidence type="ECO:0000256" key="1">
    <source>
        <dbReference type="SAM" id="Phobius"/>
    </source>
</evidence>
<keyword evidence="1" id="KW-0472">Membrane</keyword>
<feature type="transmembrane region" description="Helical" evidence="1">
    <location>
        <begin position="161"/>
        <end position="183"/>
    </location>
</feature>
<accession>A0A317CIA5</accession>
<evidence type="ECO:0000313" key="2">
    <source>
        <dbReference type="EMBL" id="PWQ98298.1"/>
    </source>
</evidence>
<keyword evidence="3" id="KW-1185">Reference proteome</keyword>
<dbReference type="Pfam" id="PF12679">
    <property type="entry name" value="ABC2_membrane_2"/>
    <property type="match status" value="1"/>
</dbReference>
<comment type="caution">
    <text evidence="2">The sequence shown here is derived from an EMBL/GenBank/DDBJ whole genome shotgun (WGS) entry which is preliminary data.</text>
</comment>
<name>A0A317CIA5_9GAMM</name>
<feature type="transmembrane region" description="Helical" evidence="1">
    <location>
        <begin position="21"/>
        <end position="40"/>
    </location>
</feature>
<dbReference type="AlphaFoldDB" id="A0A317CIA5"/>
<reference evidence="2 3" key="1">
    <citation type="submission" date="2018-05" db="EMBL/GenBank/DDBJ databases">
        <title>Leucothrix arctica sp. nov., isolated from Arctic seawater.</title>
        <authorList>
            <person name="Choi A."/>
            <person name="Baek K."/>
        </authorList>
    </citation>
    <scope>NUCLEOTIDE SEQUENCE [LARGE SCALE GENOMIC DNA]</scope>
    <source>
        <strain evidence="2 3">IMCC9719</strain>
    </source>
</reference>
<dbReference type="GO" id="GO:0140359">
    <property type="term" value="F:ABC-type transporter activity"/>
    <property type="evidence" value="ECO:0007669"/>
    <property type="project" value="InterPro"/>
</dbReference>
<feature type="transmembrane region" description="Helical" evidence="1">
    <location>
        <begin position="195"/>
        <end position="213"/>
    </location>
</feature>